<dbReference type="STRING" id="1399968.CI15_24435"/>
<feature type="compositionally biased region" description="Polar residues" evidence="1">
    <location>
        <begin position="1"/>
        <end position="17"/>
    </location>
</feature>
<reference evidence="2 3" key="1">
    <citation type="journal article" date="2015" name="Int. J. Syst. Evol. Microbiol.">
        <title>Burkholderia monticola sp. nov., isolated from mountain soil.</title>
        <authorList>
            <person name="Baek I."/>
            <person name="Seo B."/>
            <person name="Lee I."/>
            <person name="Yi H."/>
            <person name="Chun J."/>
        </authorList>
    </citation>
    <scope>NUCLEOTIDE SEQUENCE [LARGE SCALE GENOMIC DNA]</scope>
    <source>
        <strain evidence="2 3">JC2948</strain>
    </source>
</reference>
<proteinExistence type="predicted"/>
<name>A0A149PFS0_9BURK</name>
<gene>
    <name evidence="2" type="ORF">CI15_24435</name>
</gene>
<evidence type="ECO:0000256" key="1">
    <source>
        <dbReference type="SAM" id="MobiDB-lite"/>
    </source>
</evidence>
<organism evidence="2 3">
    <name type="scientific">Paraburkholderia monticola</name>
    <dbReference type="NCBI Taxonomy" id="1399968"/>
    <lineage>
        <taxon>Bacteria</taxon>
        <taxon>Pseudomonadati</taxon>
        <taxon>Pseudomonadota</taxon>
        <taxon>Betaproteobacteria</taxon>
        <taxon>Burkholderiales</taxon>
        <taxon>Burkholderiaceae</taxon>
        <taxon>Paraburkholderia</taxon>
    </lineage>
</organism>
<dbReference type="Proteomes" id="UP000075613">
    <property type="component" value="Unassembled WGS sequence"/>
</dbReference>
<evidence type="ECO:0000313" key="3">
    <source>
        <dbReference type="Proteomes" id="UP000075613"/>
    </source>
</evidence>
<comment type="caution">
    <text evidence="2">The sequence shown here is derived from an EMBL/GenBank/DDBJ whole genome shotgun (WGS) entry which is preliminary data.</text>
</comment>
<dbReference type="EMBL" id="LRBG01000037">
    <property type="protein sequence ID" value="KXU83706.1"/>
    <property type="molecule type" value="Genomic_DNA"/>
</dbReference>
<evidence type="ECO:0000313" key="2">
    <source>
        <dbReference type="EMBL" id="KXU83706.1"/>
    </source>
</evidence>
<accession>A0A149PFS0</accession>
<evidence type="ECO:0008006" key="4">
    <source>
        <dbReference type="Google" id="ProtNLM"/>
    </source>
</evidence>
<feature type="region of interest" description="Disordered" evidence="1">
    <location>
        <begin position="1"/>
        <end position="22"/>
    </location>
</feature>
<keyword evidence="3" id="KW-1185">Reference proteome</keyword>
<dbReference type="RefSeq" id="WP_062132398.1">
    <property type="nucleotide sequence ID" value="NZ_LRBG01000037.1"/>
</dbReference>
<protein>
    <recommendedName>
        <fullName evidence="4">SHOCT domain-containing protein</fullName>
    </recommendedName>
</protein>
<sequence>MSSIPKFTSSVQGTLGSVETKVDDVEDSTSWLKRARQMLDEGLISDTEFETIKARIISQI</sequence>
<dbReference type="OrthoDB" id="9764015at2"/>
<dbReference type="AlphaFoldDB" id="A0A149PFS0"/>